<accession>A0AAW0B643</accession>
<protein>
    <submittedName>
        <fullName evidence="1">Uncharacterized protein</fullName>
    </submittedName>
</protein>
<dbReference type="Proteomes" id="UP001383192">
    <property type="component" value="Unassembled WGS sequence"/>
</dbReference>
<keyword evidence="2" id="KW-1185">Reference proteome</keyword>
<evidence type="ECO:0000313" key="2">
    <source>
        <dbReference type="Proteomes" id="UP001383192"/>
    </source>
</evidence>
<reference evidence="1 2" key="1">
    <citation type="submission" date="2024-01" db="EMBL/GenBank/DDBJ databases">
        <title>A draft genome for a cacao thread blight-causing isolate of Paramarasmius palmivorus.</title>
        <authorList>
            <person name="Baruah I.K."/>
            <person name="Bukari Y."/>
            <person name="Amoako-Attah I."/>
            <person name="Meinhardt L.W."/>
            <person name="Bailey B.A."/>
            <person name="Cohen S.P."/>
        </authorList>
    </citation>
    <scope>NUCLEOTIDE SEQUENCE [LARGE SCALE GENOMIC DNA]</scope>
    <source>
        <strain evidence="1 2">GH-12</strain>
    </source>
</reference>
<dbReference type="EMBL" id="JAYKXP010000172">
    <property type="protein sequence ID" value="KAK7021348.1"/>
    <property type="molecule type" value="Genomic_DNA"/>
</dbReference>
<name>A0AAW0B643_9AGAR</name>
<organism evidence="1 2">
    <name type="scientific">Paramarasmius palmivorus</name>
    <dbReference type="NCBI Taxonomy" id="297713"/>
    <lineage>
        <taxon>Eukaryota</taxon>
        <taxon>Fungi</taxon>
        <taxon>Dikarya</taxon>
        <taxon>Basidiomycota</taxon>
        <taxon>Agaricomycotina</taxon>
        <taxon>Agaricomycetes</taxon>
        <taxon>Agaricomycetidae</taxon>
        <taxon>Agaricales</taxon>
        <taxon>Marasmiineae</taxon>
        <taxon>Marasmiaceae</taxon>
        <taxon>Paramarasmius</taxon>
    </lineage>
</organism>
<comment type="caution">
    <text evidence="1">The sequence shown here is derived from an EMBL/GenBank/DDBJ whole genome shotgun (WGS) entry which is preliminary data.</text>
</comment>
<proteinExistence type="predicted"/>
<evidence type="ECO:0000313" key="1">
    <source>
        <dbReference type="EMBL" id="KAK7021348.1"/>
    </source>
</evidence>
<gene>
    <name evidence="1" type="ORF">VNI00_017451</name>
</gene>
<dbReference type="AlphaFoldDB" id="A0AAW0B643"/>
<sequence length="357" mass="40901">MTAHLQCHGWQLWLNSQTGYFSSGPTGPGFSTLTQEYPIRSLCSTADMLKPETCVRYLTNAESGNYDSVVLTHAWNSYQRMCINNLFGIEHQCSDACGMTVSSFIIWFRGDAGTWKRREPHGHVHEDISVFLDALCFNIGYSGMHRRKIVRDPEPRISWDGSSCDALFDRKEIQGGLTRFSFDFKTPKTAITNGILQLDTKEHMLAWLSQAHHILNVGEDIGGAEKCFIAEFFPILRFKHPNGPECRCDQSELSSTKPNIYLFVQPPPAQFSEIESWLRSQVSYWSFDEDGVNQMSECTRKRLHLPRVELDFAFVRIHSWPQYVYDALYTWQVARGFDPNTPEFARSLGYPILEPVT</sequence>